<reference evidence="2 3" key="1">
    <citation type="submission" date="2019-11" db="EMBL/GenBank/DDBJ databases">
        <title>Whole genome sequence of Oryza granulata.</title>
        <authorList>
            <person name="Li W."/>
        </authorList>
    </citation>
    <scope>NUCLEOTIDE SEQUENCE [LARGE SCALE GENOMIC DNA]</scope>
    <source>
        <strain evidence="3">cv. Menghai</strain>
        <tissue evidence="2">Leaf</tissue>
    </source>
</reference>
<accession>A0A6G1EP67</accession>
<dbReference type="AlphaFoldDB" id="A0A6G1EP67"/>
<proteinExistence type="predicted"/>
<organism evidence="2 3">
    <name type="scientific">Oryza meyeriana var. granulata</name>
    <dbReference type="NCBI Taxonomy" id="110450"/>
    <lineage>
        <taxon>Eukaryota</taxon>
        <taxon>Viridiplantae</taxon>
        <taxon>Streptophyta</taxon>
        <taxon>Embryophyta</taxon>
        <taxon>Tracheophyta</taxon>
        <taxon>Spermatophyta</taxon>
        <taxon>Magnoliopsida</taxon>
        <taxon>Liliopsida</taxon>
        <taxon>Poales</taxon>
        <taxon>Poaceae</taxon>
        <taxon>BOP clade</taxon>
        <taxon>Oryzoideae</taxon>
        <taxon>Oryzeae</taxon>
        <taxon>Oryzinae</taxon>
        <taxon>Oryza</taxon>
        <taxon>Oryza meyeriana</taxon>
    </lineage>
</organism>
<dbReference type="Proteomes" id="UP000479710">
    <property type="component" value="Unassembled WGS sequence"/>
</dbReference>
<evidence type="ECO:0000256" key="1">
    <source>
        <dbReference type="SAM" id="MobiDB-lite"/>
    </source>
</evidence>
<gene>
    <name evidence="2" type="ORF">E2562_024152</name>
</gene>
<dbReference type="EMBL" id="SPHZ02000003">
    <property type="protein sequence ID" value="KAF0926430.1"/>
    <property type="molecule type" value="Genomic_DNA"/>
</dbReference>
<feature type="region of interest" description="Disordered" evidence="1">
    <location>
        <begin position="42"/>
        <end position="69"/>
    </location>
</feature>
<sequence>MPMAADRDKARVAWYVARAQERIYGAHGVVDSHQRSNARTQTLGLASRHGIRSIDDGDGGRVPSLSRSG</sequence>
<comment type="caution">
    <text evidence="2">The sequence shown here is derived from an EMBL/GenBank/DDBJ whole genome shotgun (WGS) entry which is preliminary data.</text>
</comment>
<evidence type="ECO:0000313" key="2">
    <source>
        <dbReference type="EMBL" id="KAF0926430.1"/>
    </source>
</evidence>
<protein>
    <submittedName>
        <fullName evidence="2">Uncharacterized protein</fullName>
    </submittedName>
</protein>
<evidence type="ECO:0000313" key="3">
    <source>
        <dbReference type="Proteomes" id="UP000479710"/>
    </source>
</evidence>
<name>A0A6G1EP67_9ORYZ</name>
<keyword evidence="3" id="KW-1185">Reference proteome</keyword>